<feature type="domain" description="DUF7662" evidence="1">
    <location>
        <begin position="5"/>
        <end position="88"/>
    </location>
</feature>
<accession>A0AA96LPX3</accession>
<reference evidence="2" key="1">
    <citation type="submission" date="2022-02" db="EMBL/GenBank/DDBJ databases">
        <title>Paenibacillus sp. MBLB1832 Whole Genome Shotgun Sequencing.</title>
        <authorList>
            <person name="Hwang C.Y."/>
            <person name="Cho E.-S."/>
            <person name="Seo M.-J."/>
        </authorList>
    </citation>
    <scope>NUCLEOTIDE SEQUENCE</scope>
    <source>
        <strain evidence="2">MBLB1832</strain>
    </source>
</reference>
<dbReference type="EMBL" id="CP130319">
    <property type="protein sequence ID" value="WNR45121.1"/>
    <property type="molecule type" value="Genomic_DNA"/>
</dbReference>
<protein>
    <recommendedName>
        <fullName evidence="1">DUF7662 domain-containing protein</fullName>
    </recommendedName>
</protein>
<dbReference type="InterPro" id="IPR056079">
    <property type="entry name" value="DUF7662"/>
</dbReference>
<evidence type="ECO:0000259" key="1">
    <source>
        <dbReference type="Pfam" id="PF24698"/>
    </source>
</evidence>
<evidence type="ECO:0000313" key="2">
    <source>
        <dbReference type="EMBL" id="WNR45121.1"/>
    </source>
</evidence>
<sequence length="92" mass="10827">MTSMYDPIRDELRKYKGESVTYTYVKLNELIKCRSPKKELPLSAHKRKIWWDNHESSGHTQMISWTSAGWLVDMKASKLGEYITFIKKSTLN</sequence>
<dbReference type="Pfam" id="PF24698">
    <property type="entry name" value="DUF7662"/>
    <property type="match status" value="1"/>
</dbReference>
<organism evidence="2 3">
    <name type="scientific">Paenibacillus roseopurpureus</name>
    <dbReference type="NCBI Taxonomy" id="2918901"/>
    <lineage>
        <taxon>Bacteria</taxon>
        <taxon>Bacillati</taxon>
        <taxon>Bacillota</taxon>
        <taxon>Bacilli</taxon>
        <taxon>Bacillales</taxon>
        <taxon>Paenibacillaceae</taxon>
        <taxon>Paenibacillus</taxon>
    </lineage>
</organism>
<name>A0AA96LPX3_9BACL</name>
<gene>
    <name evidence="2" type="ORF">MJB10_02930</name>
</gene>
<keyword evidence="3" id="KW-1185">Reference proteome</keyword>
<proteinExistence type="predicted"/>
<dbReference type="KEGG" id="proo:MJB10_02930"/>
<dbReference type="AlphaFoldDB" id="A0AA96LPX3"/>
<dbReference type="Proteomes" id="UP001304650">
    <property type="component" value="Chromosome"/>
</dbReference>
<dbReference type="RefSeq" id="WP_314801603.1">
    <property type="nucleotide sequence ID" value="NZ_CP130319.1"/>
</dbReference>
<evidence type="ECO:0000313" key="3">
    <source>
        <dbReference type="Proteomes" id="UP001304650"/>
    </source>
</evidence>